<proteinExistence type="predicted"/>
<evidence type="ECO:0000313" key="3">
    <source>
        <dbReference type="EMBL" id="SHG91787.1"/>
    </source>
</evidence>
<name>A0A1M5NQN8_9GAMM</name>
<sequence length="340" mass="37262">MALVGLVFLMAVLLHGMAGASLWIGLSGLISAGLGFLASRRRLLDAQRPVAAAAINAAAWGLFSLAMFASGGANWSWWLLIPVMASIVAFSMLPSQTRQSTREGGVWGYQGPMSRPAQPRRNYRVEPSLDGESGEQDYTPYDSHDSQQDDWQPSAAVKIDWGQWTAKLRPLLVRYARPLAAVSAVLVLSLVGIRWYSGLPSAEVEANSAVVAEPLAAPSFEHSVSMPDNYELLLNQDGLIVAWPGDMAPEGELWSLLTAQGERRCRVARFNNGTEYRPVKVEVWKDGVHYAYFSPLDTADMVFDVAMRGNFSLCGYTFGLSGSMDQLRGHPAFALYTRKR</sequence>
<feature type="transmembrane region" description="Helical" evidence="2">
    <location>
        <begin position="75"/>
        <end position="93"/>
    </location>
</feature>
<dbReference type="STRING" id="299255.SAMN02745129_1144"/>
<feature type="region of interest" description="Disordered" evidence="1">
    <location>
        <begin position="102"/>
        <end position="151"/>
    </location>
</feature>
<evidence type="ECO:0000256" key="2">
    <source>
        <dbReference type="SAM" id="Phobius"/>
    </source>
</evidence>
<keyword evidence="4" id="KW-1185">Reference proteome</keyword>
<feature type="transmembrane region" description="Helical" evidence="2">
    <location>
        <begin position="6"/>
        <end position="38"/>
    </location>
</feature>
<keyword evidence="2" id="KW-0812">Transmembrane</keyword>
<organism evidence="3 4">
    <name type="scientific">Ferrimonas marina</name>
    <dbReference type="NCBI Taxonomy" id="299255"/>
    <lineage>
        <taxon>Bacteria</taxon>
        <taxon>Pseudomonadati</taxon>
        <taxon>Pseudomonadota</taxon>
        <taxon>Gammaproteobacteria</taxon>
        <taxon>Alteromonadales</taxon>
        <taxon>Ferrimonadaceae</taxon>
        <taxon>Ferrimonas</taxon>
    </lineage>
</organism>
<evidence type="ECO:0000256" key="1">
    <source>
        <dbReference type="SAM" id="MobiDB-lite"/>
    </source>
</evidence>
<reference evidence="4" key="1">
    <citation type="submission" date="2016-11" db="EMBL/GenBank/DDBJ databases">
        <authorList>
            <person name="Varghese N."/>
            <person name="Submissions S."/>
        </authorList>
    </citation>
    <scope>NUCLEOTIDE SEQUENCE [LARGE SCALE GENOMIC DNA]</scope>
    <source>
        <strain evidence="4">DSM 16917</strain>
    </source>
</reference>
<accession>A0A1M5NQN8</accession>
<evidence type="ECO:0000313" key="4">
    <source>
        <dbReference type="Proteomes" id="UP000184268"/>
    </source>
</evidence>
<feature type="transmembrane region" description="Helical" evidence="2">
    <location>
        <begin position="50"/>
        <end position="69"/>
    </location>
</feature>
<keyword evidence="2" id="KW-1133">Transmembrane helix</keyword>
<keyword evidence="2" id="KW-0472">Membrane</keyword>
<protein>
    <submittedName>
        <fullName evidence="3">Uncharacterized protein</fullName>
    </submittedName>
</protein>
<dbReference type="Proteomes" id="UP000184268">
    <property type="component" value="Unassembled WGS sequence"/>
</dbReference>
<dbReference type="EMBL" id="FQXG01000001">
    <property type="protein sequence ID" value="SHG91787.1"/>
    <property type="molecule type" value="Genomic_DNA"/>
</dbReference>
<dbReference type="AlphaFoldDB" id="A0A1M5NQN8"/>
<gene>
    <name evidence="3" type="ORF">SAMN02745129_1144</name>
</gene>